<dbReference type="Proteomes" id="UP000288805">
    <property type="component" value="Unassembled WGS sequence"/>
</dbReference>
<evidence type="ECO:0000259" key="2">
    <source>
        <dbReference type="Pfam" id="PF03372"/>
    </source>
</evidence>
<name>A0A438GBA7_VITVI</name>
<feature type="domain" description="Endonuclease/exonuclease/phosphatase" evidence="2">
    <location>
        <begin position="66"/>
        <end position="159"/>
    </location>
</feature>
<evidence type="ECO:0000313" key="3">
    <source>
        <dbReference type="EMBL" id="RVW69466.1"/>
    </source>
</evidence>
<dbReference type="PANTHER" id="PTHR33116:SF78">
    <property type="entry name" value="OS12G0587133 PROTEIN"/>
    <property type="match status" value="1"/>
</dbReference>
<protein>
    <submittedName>
        <fullName evidence="3">Uncharacterized protein</fullName>
    </submittedName>
</protein>
<comment type="caution">
    <text evidence="3">The sequence shown here is derived from an EMBL/GenBank/DDBJ whole genome shotgun (WGS) entry which is preliminary data.</text>
</comment>
<dbReference type="InterPro" id="IPR005135">
    <property type="entry name" value="Endo/exonuclease/phosphatase"/>
</dbReference>
<sequence>MKEMSDRIVRSLGIGRNLGLVSLDARGSVGGVLGMWDKRVLEGLEVEVGSFSISCRFRNCEEGFAWVFSRLYGPSKGKERRELWEELAAIKGLWSDPWCIAGDFNVVRFPIETSGAFTWSGGEGGSLKARLDRFLFSGDWEERVSGAMQFLLPRPVSDHCPILLDCGGMRTGKSSFRFENMWLRVEDFLDKFKEWWQSDNFRGKPSFVLAKKLQALKYDLKMWNKETLGNVLVRKDAALEKLNYWDSLERLGSLSEEDRSSQRIARDEFSHCAILEEISWRQKSRALWLNEGDSNTKFFHRMANARRRGNFISSLTIRGVRLNKEEELKEGIGSYFKSLFEEPLVRRPDVESGLFKILNSLDNVILEGQFLEEEVSKALSDLGEDKAPRADGFTLAFRKFCWPIVGGEVMQVFEELHSQNAVFRSHNASFLVFIPKKEEASDGDPLSPYLFVLIMEAFSSLISRVEEKGFIRGFKVMGRHGVEASVSHLLFADDTFLFCEDNRDQLVFWKWVVIYFEVVSGLKINLQKSEIIPDGEVEDVDEAAAVFGCKVGNLSTTYLGLPLGAPHNSCRDWDGVEERFKRKLATWKKQYLSKGGHLTLIKSTLSNLPIYFMSLFVIPRKVKLRLEKIQTELLRGDLKKRRKIHLRFPLERESFLRKVIVGKFGEEEGGWTTRKVRESHGMGLWKDIRKGWEEFFLRTSICIGDGRRTRFWWDFWVGDSKLKHLFPLLFKIATHNSAVAADLWGDKEVVAGIGRCTLEDSFKIGNWRRSLKVENSPLLPAKEVWGSYAPLRTRFLLGKQFGGGVGVPGISEKSAS</sequence>
<dbReference type="Gene3D" id="3.60.10.10">
    <property type="entry name" value="Endonuclease/exonuclease/phosphatase"/>
    <property type="match status" value="1"/>
</dbReference>
<evidence type="ECO:0000313" key="4">
    <source>
        <dbReference type="Proteomes" id="UP000288805"/>
    </source>
</evidence>
<evidence type="ECO:0000259" key="1">
    <source>
        <dbReference type="Pfam" id="PF00078"/>
    </source>
</evidence>
<feature type="domain" description="Reverse transcriptase" evidence="1">
    <location>
        <begin position="436"/>
        <end position="561"/>
    </location>
</feature>
<dbReference type="AlphaFoldDB" id="A0A438GBA7"/>
<proteinExistence type="predicted"/>
<dbReference type="GO" id="GO:0003824">
    <property type="term" value="F:catalytic activity"/>
    <property type="evidence" value="ECO:0007669"/>
    <property type="project" value="InterPro"/>
</dbReference>
<dbReference type="PANTHER" id="PTHR33116">
    <property type="entry name" value="REVERSE TRANSCRIPTASE ZINC-BINDING DOMAIN-CONTAINING PROTEIN-RELATED-RELATED"/>
    <property type="match status" value="1"/>
</dbReference>
<dbReference type="EMBL" id="QGNW01000496">
    <property type="protein sequence ID" value="RVW69466.1"/>
    <property type="molecule type" value="Genomic_DNA"/>
</dbReference>
<dbReference type="Pfam" id="PF03372">
    <property type="entry name" value="Exo_endo_phos"/>
    <property type="match status" value="1"/>
</dbReference>
<accession>A0A438GBA7</accession>
<dbReference type="SUPFAM" id="SSF56219">
    <property type="entry name" value="DNase I-like"/>
    <property type="match status" value="1"/>
</dbReference>
<dbReference type="InterPro" id="IPR000477">
    <property type="entry name" value="RT_dom"/>
</dbReference>
<organism evidence="3 4">
    <name type="scientific">Vitis vinifera</name>
    <name type="common">Grape</name>
    <dbReference type="NCBI Taxonomy" id="29760"/>
    <lineage>
        <taxon>Eukaryota</taxon>
        <taxon>Viridiplantae</taxon>
        <taxon>Streptophyta</taxon>
        <taxon>Embryophyta</taxon>
        <taxon>Tracheophyta</taxon>
        <taxon>Spermatophyta</taxon>
        <taxon>Magnoliopsida</taxon>
        <taxon>eudicotyledons</taxon>
        <taxon>Gunneridae</taxon>
        <taxon>Pentapetalae</taxon>
        <taxon>rosids</taxon>
        <taxon>Vitales</taxon>
        <taxon>Vitaceae</taxon>
        <taxon>Viteae</taxon>
        <taxon>Vitis</taxon>
    </lineage>
</organism>
<dbReference type="Pfam" id="PF00078">
    <property type="entry name" value="RVT_1"/>
    <property type="match status" value="1"/>
</dbReference>
<dbReference type="InterPro" id="IPR036691">
    <property type="entry name" value="Endo/exonu/phosph_ase_sf"/>
</dbReference>
<reference evidence="3 4" key="1">
    <citation type="journal article" date="2018" name="PLoS Genet.">
        <title>Population sequencing reveals clonal diversity and ancestral inbreeding in the grapevine cultivar Chardonnay.</title>
        <authorList>
            <person name="Roach M.J."/>
            <person name="Johnson D.L."/>
            <person name="Bohlmann J."/>
            <person name="van Vuuren H.J."/>
            <person name="Jones S.J."/>
            <person name="Pretorius I.S."/>
            <person name="Schmidt S.A."/>
            <person name="Borneman A.R."/>
        </authorList>
    </citation>
    <scope>NUCLEOTIDE SEQUENCE [LARGE SCALE GENOMIC DNA]</scope>
    <source>
        <strain evidence="4">cv. Chardonnay</strain>
        <tissue evidence="3">Leaf</tissue>
    </source>
</reference>
<gene>
    <name evidence="3" type="ORF">CK203_054487</name>
</gene>